<dbReference type="SUPFAM" id="SSF54001">
    <property type="entry name" value="Cysteine proteinases"/>
    <property type="match status" value="1"/>
</dbReference>
<evidence type="ECO:0000313" key="7">
    <source>
        <dbReference type="Proteomes" id="UP000249123"/>
    </source>
</evidence>
<dbReference type="Gene3D" id="3.90.1720.10">
    <property type="entry name" value="endopeptidase domain like (from Nostoc punctiforme)"/>
    <property type="match status" value="1"/>
</dbReference>
<evidence type="ECO:0000259" key="5">
    <source>
        <dbReference type="PROSITE" id="PS51935"/>
    </source>
</evidence>
<evidence type="ECO:0000313" key="6">
    <source>
        <dbReference type="EMBL" id="RAN30627.1"/>
    </source>
</evidence>
<feature type="domain" description="NlpC/P60" evidence="5">
    <location>
        <begin position="1"/>
        <end position="136"/>
    </location>
</feature>
<evidence type="ECO:0000256" key="1">
    <source>
        <dbReference type="ARBA" id="ARBA00007074"/>
    </source>
</evidence>
<comment type="caution">
    <text evidence="6">The sequence shown here is derived from an EMBL/GenBank/DDBJ whole genome shotgun (WGS) entry which is preliminary data.</text>
</comment>
<keyword evidence="3" id="KW-0378">Hydrolase</keyword>
<evidence type="ECO:0000256" key="2">
    <source>
        <dbReference type="ARBA" id="ARBA00022670"/>
    </source>
</evidence>
<dbReference type="InterPro" id="IPR038765">
    <property type="entry name" value="Papain-like_cys_pep_sf"/>
</dbReference>
<dbReference type="Pfam" id="PF00877">
    <property type="entry name" value="NLPC_P60"/>
    <property type="match status" value="1"/>
</dbReference>
<dbReference type="Proteomes" id="UP000249123">
    <property type="component" value="Unassembled WGS sequence"/>
</dbReference>
<dbReference type="PROSITE" id="PS51935">
    <property type="entry name" value="NLPC_P60"/>
    <property type="match status" value="1"/>
</dbReference>
<dbReference type="InterPro" id="IPR000064">
    <property type="entry name" value="NLP_P60_dom"/>
</dbReference>
<gene>
    <name evidence="6" type="ORF">HY3_05615</name>
</gene>
<keyword evidence="4" id="KW-0788">Thiol protease</keyword>
<reference evidence="6 7" key="1">
    <citation type="submission" date="2013-04" db="EMBL/GenBank/DDBJ databases">
        <title>Hyphomonas sp. T24B3 Genome Sequencing.</title>
        <authorList>
            <person name="Lai Q."/>
            <person name="Shao Z."/>
        </authorList>
    </citation>
    <scope>NUCLEOTIDE SEQUENCE [LARGE SCALE GENOMIC DNA]</scope>
    <source>
        <strain evidence="6 7">T24B3</strain>
    </source>
</reference>
<proteinExistence type="inferred from homology"/>
<dbReference type="AlphaFoldDB" id="A0A8B2PJ74"/>
<dbReference type="EMBL" id="AWFB01000078">
    <property type="protein sequence ID" value="RAN30627.1"/>
    <property type="molecule type" value="Genomic_DNA"/>
</dbReference>
<keyword evidence="7" id="KW-1185">Reference proteome</keyword>
<dbReference type="GO" id="GO:0008234">
    <property type="term" value="F:cysteine-type peptidase activity"/>
    <property type="evidence" value="ECO:0007669"/>
    <property type="project" value="UniProtKB-KW"/>
</dbReference>
<accession>A0A8B2PJ74</accession>
<evidence type="ECO:0000256" key="4">
    <source>
        <dbReference type="ARBA" id="ARBA00022807"/>
    </source>
</evidence>
<dbReference type="GO" id="GO:0006508">
    <property type="term" value="P:proteolysis"/>
    <property type="evidence" value="ECO:0007669"/>
    <property type="project" value="UniProtKB-KW"/>
</dbReference>
<protein>
    <recommendedName>
        <fullName evidence="5">NlpC/P60 domain-containing protein</fullName>
    </recommendedName>
</protein>
<organism evidence="6 7">
    <name type="scientific">Hyphomonas pacifica</name>
    <dbReference type="NCBI Taxonomy" id="1280941"/>
    <lineage>
        <taxon>Bacteria</taxon>
        <taxon>Pseudomonadati</taxon>
        <taxon>Pseudomonadota</taxon>
        <taxon>Alphaproteobacteria</taxon>
        <taxon>Hyphomonadales</taxon>
        <taxon>Hyphomonadaceae</taxon>
        <taxon>Hyphomonas</taxon>
    </lineage>
</organism>
<keyword evidence="2" id="KW-0645">Protease</keyword>
<evidence type="ECO:0000256" key="3">
    <source>
        <dbReference type="ARBA" id="ARBA00022801"/>
    </source>
</evidence>
<comment type="similarity">
    <text evidence="1">Belongs to the peptidase C40 family.</text>
</comment>
<dbReference type="RefSeq" id="WP_112063382.1">
    <property type="nucleotide sequence ID" value="NZ_AWFB01000078.1"/>
</dbReference>
<sequence length="136" mass="14685">MPDFSSVPDVIGTPWILRGRDPVTGWDCLGCAEVMQARVLGTPELNSLGLYAADDQRGPAALFLAHFQAGVSLYRACAVRTAGAIILFRMGRRPVHCGLYLGQGQFLHASERAGTVISNLSDPDYARAEADYYLPA</sequence>
<name>A0A8B2PJ74_9PROT</name>